<dbReference type="PANTHER" id="PTHR46825">
    <property type="entry name" value="D-ALANYL-D-ALANINE-CARBOXYPEPTIDASE/ENDOPEPTIDASE AMPH"/>
    <property type="match status" value="1"/>
</dbReference>
<dbReference type="PANTHER" id="PTHR46825:SF7">
    <property type="entry name" value="D-ALANYL-D-ALANINE CARBOXYPEPTIDASE"/>
    <property type="match status" value="1"/>
</dbReference>
<dbReference type="Gene3D" id="3.40.710.10">
    <property type="entry name" value="DD-peptidase/beta-lactamase superfamily"/>
    <property type="match status" value="1"/>
</dbReference>
<dbReference type="GO" id="GO:0009002">
    <property type="term" value="F:serine-type D-Ala-D-Ala carboxypeptidase activity"/>
    <property type="evidence" value="ECO:0007669"/>
    <property type="project" value="UniProtKB-EC"/>
</dbReference>
<evidence type="ECO:0000313" key="4">
    <source>
        <dbReference type="Proteomes" id="UP001235712"/>
    </source>
</evidence>
<dbReference type="EC" id="3.4.16.4" evidence="3"/>
<feature type="domain" description="Beta-lactamase-related" evidence="2">
    <location>
        <begin position="48"/>
        <end position="333"/>
    </location>
</feature>
<evidence type="ECO:0000313" key="3">
    <source>
        <dbReference type="EMBL" id="MDP9829741.1"/>
    </source>
</evidence>
<protein>
    <submittedName>
        <fullName evidence="3">D-alanyl-D-alanine carboxypeptidase</fullName>
        <ecNumber evidence="3">3.4.16.4</ecNumber>
    </submittedName>
</protein>
<proteinExistence type="predicted"/>
<dbReference type="RefSeq" id="WP_307248206.1">
    <property type="nucleotide sequence ID" value="NZ_JAUSQZ010000001.1"/>
</dbReference>
<dbReference type="EMBL" id="JAUSQZ010000001">
    <property type="protein sequence ID" value="MDP9829741.1"/>
    <property type="molecule type" value="Genomic_DNA"/>
</dbReference>
<name>A0ABT9PB32_9ACTN</name>
<organism evidence="3 4">
    <name type="scientific">Kineosporia succinea</name>
    <dbReference type="NCBI Taxonomy" id="84632"/>
    <lineage>
        <taxon>Bacteria</taxon>
        <taxon>Bacillati</taxon>
        <taxon>Actinomycetota</taxon>
        <taxon>Actinomycetes</taxon>
        <taxon>Kineosporiales</taxon>
        <taxon>Kineosporiaceae</taxon>
        <taxon>Kineosporia</taxon>
    </lineage>
</organism>
<keyword evidence="1" id="KW-0732">Signal</keyword>
<comment type="caution">
    <text evidence="3">The sequence shown here is derived from an EMBL/GenBank/DDBJ whole genome shotgun (WGS) entry which is preliminary data.</text>
</comment>
<accession>A0ABT9PB32</accession>
<gene>
    <name evidence="3" type="ORF">J2S57_005490</name>
</gene>
<keyword evidence="3" id="KW-0121">Carboxypeptidase</keyword>
<dbReference type="SUPFAM" id="SSF56601">
    <property type="entry name" value="beta-lactamase/transpeptidase-like"/>
    <property type="match status" value="1"/>
</dbReference>
<dbReference type="Pfam" id="PF00144">
    <property type="entry name" value="Beta-lactamase"/>
    <property type="match status" value="1"/>
</dbReference>
<feature type="chain" id="PRO_5045881227" evidence="1">
    <location>
        <begin position="26"/>
        <end position="418"/>
    </location>
</feature>
<feature type="signal peptide" evidence="1">
    <location>
        <begin position="1"/>
        <end position="25"/>
    </location>
</feature>
<evidence type="ECO:0000256" key="1">
    <source>
        <dbReference type="SAM" id="SignalP"/>
    </source>
</evidence>
<evidence type="ECO:0000259" key="2">
    <source>
        <dbReference type="Pfam" id="PF00144"/>
    </source>
</evidence>
<reference evidence="3 4" key="1">
    <citation type="submission" date="2023-07" db="EMBL/GenBank/DDBJ databases">
        <title>Sequencing the genomes of 1000 actinobacteria strains.</title>
        <authorList>
            <person name="Klenk H.-P."/>
        </authorList>
    </citation>
    <scope>NUCLEOTIDE SEQUENCE [LARGE SCALE GENOMIC DNA]</scope>
    <source>
        <strain evidence="3 4">DSM 44388</strain>
    </source>
</reference>
<dbReference type="Proteomes" id="UP001235712">
    <property type="component" value="Unassembled WGS sequence"/>
</dbReference>
<dbReference type="InterPro" id="IPR050491">
    <property type="entry name" value="AmpC-like"/>
</dbReference>
<dbReference type="InterPro" id="IPR001466">
    <property type="entry name" value="Beta-lactam-related"/>
</dbReference>
<keyword evidence="3" id="KW-0378">Hydrolase</keyword>
<keyword evidence="3" id="KW-0645">Protease</keyword>
<dbReference type="InterPro" id="IPR012338">
    <property type="entry name" value="Beta-lactam/transpept-like"/>
</dbReference>
<keyword evidence="4" id="KW-1185">Reference proteome</keyword>
<sequence length="418" mass="44098">MKRSSILALAAVIGGLTLTGPSAQARPAPPSDLQQAAQAVVDSGPAGFLARVDSRKGTSTATAGLADRSTQRRLKNNDQYEAGSQTKTFVAVLVLQLVAEKKVALDAPIERYLPGVVPNGANITVRMLLQHTSGLFNYTNDSDFAVRALNDPNTPIPVKDILATAFSHPADFAPGTSWSYSNTGYVILGQMLHEVTGRPVGDLLHRRIVKPLHLKDTYLADPFPGDTGRGYAHAYIGDLSTDPATYVDTAGWSLSWAGSAGAVVSTARDLSTFYSALLSGQVLPKAQLKQMRTTIDVTEEMSYGLGLYSLQTPCGTMWGHDGATFGSASTTFTTPDGKHSNATDVTTRLYALDPTDPRQQAFTQAYGQAQITAICGMFGQPVPTTSTARSATPAGPEFLDQNAQTTAVTQALANAAAG</sequence>